<protein>
    <submittedName>
        <fullName evidence="2">Reverse transcriptase domain-containing protein</fullName>
    </submittedName>
</protein>
<reference evidence="2" key="2">
    <citation type="submission" date="2022-01" db="EMBL/GenBank/DDBJ databases">
        <authorList>
            <person name="Yamashiro T."/>
            <person name="Shiraishi A."/>
            <person name="Satake H."/>
            <person name="Nakayama K."/>
        </authorList>
    </citation>
    <scope>NUCLEOTIDE SEQUENCE</scope>
</reference>
<sequence>MKNRWEDPKKKKPTMHTEDIEEVDIEETTIVGVPKIGMIINHEMINEIPNLVKTTRPFHQHPKRNPMSPNLKKPFEQGQKNHQAAIQDLEKKFGRLSDQYSTRPTGSLLSNTQTNWKPNLTNDKPYRPPPSRNEHVNAVFTRSGKTYDPPVNPNAKTTVIHDDSANEVDDAQKEVEPSSSKQTKSDPPPLKAYKPKIPYSQRLRKEKMEERYVKFIDLIKEVRMNVPLVDVLASMPNYGKFLKDLVSNKSKMEQISAAFLNEECSAIVQNKLSPKLGDPGSFLIPCTLANSVECLALADLGASINLIPYSLYTSLFENTLKPTRMRIRLANHTYQYPMGVAENMLV</sequence>
<dbReference type="PANTHER" id="PTHR33067">
    <property type="entry name" value="RNA-DIRECTED DNA POLYMERASE-RELATED"/>
    <property type="match status" value="1"/>
</dbReference>
<evidence type="ECO:0000313" key="3">
    <source>
        <dbReference type="Proteomes" id="UP001151760"/>
    </source>
</evidence>
<feature type="compositionally biased region" description="Basic and acidic residues" evidence="1">
    <location>
        <begin position="159"/>
        <end position="176"/>
    </location>
</feature>
<keyword evidence="2" id="KW-0808">Transferase</keyword>
<evidence type="ECO:0000313" key="2">
    <source>
        <dbReference type="EMBL" id="GJS89621.1"/>
    </source>
</evidence>
<dbReference type="GO" id="GO:0003964">
    <property type="term" value="F:RNA-directed DNA polymerase activity"/>
    <property type="evidence" value="ECO:0007669"/>
    <property type="project" value="UniProtKB-KW"/>
</dbReference>
<reference evidence="2" key="1">
    <citation type="journal article" date="2022" name="Int. J. Mol. Sci.">
        <title>Draft Genome of Tanacetum Coccineum: Genomic Comparison of Closely Related Tanacetum-Family Plants.</title>
        <authorList>
            <person name="Yamashiro T."/>
            <person name="Shiraishi A."/>
            <person name="Nakayama K."/>
            <person name="Satake H."/>
        </authorList>
    </citation>
    <scope>NUCLEOTIDE SEQUENCE</scope>
</reference>
<dbReference type="InterPro" id="IPR021109">
    <property type="entry name" value="Peptidase_aspartic_dom_sf"/>
</dbReference>
<accession>A0ABQ4ZJD7</accession>
<keyword evidence="2" id="KW-0695">RNA-directed DNA polymerase</keyword>
<organism evidence="2 3">
    <name type="scientific">Tanacetum coccineum</name>
    <dbReference type="NCBI Taxonomy" id="301880"/>
    <lineage>
        <taxon>Eukaryota</taxon>
        <taxon>Viridiplantae</taxon>
        <taxon>Streptophyta</taxon>
        <taxon>Embryophyta</taxon>
        <taxon>Tracheophyta</taxon>
        <taxon>Spermatophyta</taxon>
        <taxon>Magnoliopsida</taxon>
        <taxon>eudicotyledons</taxon>
        <taxon>Gunneridae</taxon>
        <taxon>Pentapetalae</taxon>
        <taxon>asterids</taxon>
        <taxon>campanulids</taxon>
        <taxon>Asterales</taxon>
        <taxon>Asteraceae</taxon>
        <taxon>Asteroideae</taxon>
        <taxon>Anthemideae</taxon>
        <taxon>Anthemidinae</taxon>
        <taxon>Tanacetum</taxon>
    </lineage>
</organism>
<gene>
    <name evidence="2" type="ORF">Tco_0772257</name>
</gene>
<name>A0ABQ4ZJD7_9ASTR</name>
<proteinExistence type="predicted"/>
<keyword evidence="2" id="KW-0548">Nucleotidyltransferase</keyword>
<evidence type="ECO:0000256" key="1">
    <source>
        <dbReference type="SAM" id="MobiDB-lite"/>
    </source>
</evidence>
<comment type="caution">
    <text evidence="2">The sequence shown here is derived from an EMBL/GenBank/DDBJ whole genome shotgun (WGS) entry which is preliminary data.</text>
</comment>
<dbReference type="Proteomes" id="UP001151760">
    <property type="component" value="Unassembled WGS sequence"/>
</dbReference>
<dbReference type="EMBL" id="BQNB010011364">
    <property type="protein sequence ID" value="GJS89621.1"/>
    <property type="molecule type" value="Genomic_DNA"/>
</dbReference>
<dbReference type="PANTHER" id="PTHR33067:SF9">
    <property type="entry name" value="RNA-DIRECTED DNA POLYMERASE"/>
    <property type="match status" value="1"/>
</dbReference>
<dbReference type="Gene3D" id="2.40.70.10">
    <property type="entry name" value="Acid Proteases"/>
    <property type="match status" value="1"/>
</dbReference>
<feature type="region of interest" description="Disordered" evidence="1">
    <location>
        <begin position="98"/>
        <end position="194"/>
    </location>
</feature>
<feature type="region of interest" description="Disordered" evidence="1">
    <location>
        <begin position="56"/>
        <end position="82"/>
    </location>
</feature>
<feature type="compositionally biased region" description="Polar residues" evidence="1">
    <location>
        <begin position="98"/>
        <end position="122"/>
    </location>
</feature>
<keyword evidence="3" id="KW-1185">Reference proteome</keyword>